<name>A0A2U3MZZ4_9GAMM</name>
<feature type="transmembrane region" description="Helical" evidence="7">
    <location>
        <begin position="107"/>
        <end position="127"/>
    </location>
</feature>
<comment type="subcellular location">
    <subcellularLocation>
        <location evidence="1 7">Cell membrane</location>
        <topology evidence="1 7">Multi-pass membrane protein</topology>
    </subcellularLocation>
</comment>
<keyword evidence="5 7" id="KW-1133">Transmembrane helix</keyword>
<gene>
    <name evidence="9" type="primary">ssuC_3</name>
    <name evidence="9" type="ORF">KPC_2133</name>
</gene>
<keyword evidence="4 7" id="KW-0812">Transmembrane</keyword>
<evidence type="ECO:0000313" key="10">
    <source>
        <dbReference type="Proteomes" id="UP000245974"/>
    </source>
</evidence>
<reference evidence="10" key="1">
    <citation type="submission" date="2018-03" db="EMBL/GenBank/DDBJ databases">
        <authorList>
            <person name="Blom J."/>
        </authorList>
    </citation>
    <scope>NUCLEOTIDE SEQUENCE [LARGE SCALE GENOMIC DNA]</scope>
    <source>
        <strain evidence="10">KPC-SM-21</strain>
    </source>
</reference>
<dbReference type="AlphaFoldDB" id="A0A2U3MZZ4"/>
<feature type="domain" description="ABC transmembrane type-1" evidence="8">
    <location>
        <begin position="69"/>
        <end position="250"/>
    </location>
</feature>
<dbReference type="Pfam" id="PF00528">
    <property type="entry name" value="BPD_transp_1"/>
    <property type="match status" value="1"/>
</dbReference>
<evidence type="ECO:0000256" key="4">
    <source>
        <dbReference type="ARBA" id="ARBA00022692"/>
    </source>
</evidence>
<evidence type="ECO:0000256" key="5">
    <source>
        <dbReference type="ARBA" id="ARBA00022989"/>
    </source>
</evidence>
<evidence type="ECO:0000313" key="9">
    <source>
        <dbReference type="EMBL" id="SPL70955.1"/>
    </source>
</evidence>
<evidence type="ECO:0000256" key="7">
    <source>
        <dbReference type="RuleBase" id="RU363032"/>
    </source>
</evidence>
<dbReference type="GO" id="GO:0055085">
    <property type="term" value="P:transmembrane transport"/>
    <property type="evidence" value="ECO:0007669"/>
    <property type="project" value="InterPro"/>
</dbReference>
<keyword evidence="6 7" id="KW-0472">Membrane</keyword>
<evidence type="ECO:0000256" key="1">
    <source>
        <dbReference type="ARBA" id="ARBA00004651"/>
    </source>
</evidence>
<dbReference type="CDD" id="cd06261">
    <property type="entry name" value="TM_PBP2"/>
    <property type="match status" value="1"/>
</dbReference>
<accession>A0A2U3MZZ4</accession>
<feature type="transmembrane region" description="Helical" evidence="7">
    <location>
        <begin position="231"/>
        <end position="254"/>
    </location>
</feature>
<proteinExistence type="inferred from homology"/>
<dbReference type="EMBL" id="OOGT01000093">
    <property type="protein sequence ID" value="SPL70955.1"/>
    <property type="molecule type" value="Genomic_DNA"/>
</dbReference>
<dbReference type="PROSITE" id="PS50928">
    <property type="entry name" value="ABC_TM1"/>
    <property type="match status" value="1"/>
</dbReference>
<evidence type="ECO:0000259" key="8">
    <source>
        <dbReference type="PROSITE" id="PS50928"/>
    </source>
</evidence>
<dbReference type="InterPro" id="IPR035906">
    <property type="entry name" value="MetI-like_sf"/>
</dbReference>
<evidence type="ECO:0000256" key="3">
    <source>
        <dbReference type="ARBA" id="ARBA00022475"/>
    </source>
</evidence>
<feature type="transmembrane region" description="Helical" evidence="7">
    <location>
        <begin position="133"/>
        <end position="151"/>
    </location>
</feature>
<dbReference type="PANTHER" id="PTHR30151">
    <property type="entry name" value="ALKANE SULFONATE ABC TRANSPORTER-RELATED, MEMBRANE SUBUNIT"/>
    <property type="match status" value="1"/>
</dbReference>
<dbReference type="SUPFAM" id="SSF161098">
    <property type="entry name" value="MetI-like"/>
    <property type="match status" value="1"/>
</dbReference>
<comment type="similarity">
    <text evidence="7">Belongs to the binding-protein-dependent transport system permease family.</text>
</comment>
<protein>
    <submittedName>
        <fullName evidence="9">Putative aliphatic sulfonates transport permease protein SsuC</fullName>
    </submittedName>
</protein>
<dbReference type="InterPro" id="IPR000515">
    <property type="entry name" value="MetI-like"/>
</dbReference>
<organism evidence="9 10">
    <name type="scientific">Acinetobacter stercoris</name>
    <dbReference type="NCBI Taxonomy" id="2126983"/>
    <lineage>
        <taxon>Bacteria</taxon>
        <taxon>Pseudomonadati</taxon>
        <taxon>Pseudomonadota</taxon>
        <taxon>Gammaproteobacteria</taxon>
        <taxon>Moraxellales</taxon>
        <taxon>Moraxellaceae</taxon>
        <taxon>Acinetobacter</taxon>
    </lineage>
</organism>
<dbReference type="RefSeq" id="WP_121974404.1">
    <property type="nucleotide sequence ID" value="NZ_OOGT01000093.1"/>
</dbReference>
<dbReference type="Proteomes" id="UP000245974">
    <property type="component" value="Unassembled WGS sequence"/>
</dbReference>
<evidence type="ECO:0000256" key="6">
    <source>
        <dbReference type="ARBA" id="ARBA00023136"/>
    </source>
</evidence>
<dbReference type="OrthoDB" id="5298727at2"/>
<feature type="transmembrane region" description="Helical" evidence="7">
    <location>
        <begin position="187"/>
        <end position="211"/>
    </location>
</feature>
<dbReference type="GO" id="GO:0005886">
    <property type="term" value="C:plasma membrane"/>
    <property type="evidence" value="ECO:0007669"/>
    <property type="project" value="UniProtKB-SubCell"/>
</dbReference>
<feature type="transmembrane region" description="Helical" evidence="7">
    <location>
        <begin position="76"/>
        <end position="95"/>
    </location>
</feature>
<keyword evidence="2 7" id="KW-0813">Transport</keyword>
<dbReference type="PANTHER" id="PTHR30151:SF38">
    <property type="entry name" value="ALIPHATIC SULFONATES TRANSPORT PERMEASE PROTEIN SSUC-RELATED"/>
    <property type="match status" value="1"/>
</dbReference>
<dbReference type="InParanoid" id="A0A2U3MZZ4"/>
<keyword evidence="10" id="KW-1185">Reference proteome</keyword>
<evidence type="ECO:0000256" key="2">
    <source>
        <dbReference type="ARBA" id="ARBA00022448"/>
    </source>
</evidence>
<dbReference type="Gene3D" id="1.10.3720.10">
    <property type="entry name" value="MetI-like"/>
    <property type="match status" value="1"/>
</dbReference>
<sequence length="266" mass="29662">MSSPFFSIQKYIRQHHIKLQGLVLPILLLILWQYNAGRGASQAYAFVPLQSIYSAFITLLTNGELWLNTWGSLKKAALGIIIGSFSGILLGSLMAYSKVIHGFVSPLFNSIRQVPLLGLTPLIALWFGNGESAKVFIIALASFFPLVINTFQGLSQNEHKYHELAKIYQLSVWKEFQKIRLPQAQPYILTGLNLAVPFTWITTIASELLFNAGTGLGNLMMKAEVNAEMDIILVCAISVTLLGILMTTFVHLLAKRQLKWRPQNLT</sequence>
<keyword evidence="3" id="KW-1003">Cell membrane</keyword>